<keyword evidence="1" id="KW-0597">Phosphoprotein</keyword>
<evidence type="ECO:0000256" key="1">
    <source>
        <dbReference type="ARBA" id="ARBA00022553"/>
    </source>
</evidence>
<dbReference type="InterPro" id="IPR008201">
    <property type="entry name" value="HepT-like"/>
</dbReference>
<dbReference type="PANTHER" id="PTHR34139">
    <property type="entry name" value="UPF0331 PROTEIN MJ0127"/>
    <property type="match status" value="1"/>
</dbReference>
<organism evidence="7 8">
    <name type="scientific">Chitinophaga defluvii</name>
    <dbReference type="NCBI Taxonomy" id="3163343"/>
    <lineage>
        <taxon>Bacteria</taxon>
        <taxon>Pseudomonadati</taxon>
        <taxon>Bacteroidota</taxon>
        <taxon>Chitinophagia</taxon>
        <taxon>Chitinophagales</taxon>
        <taxon>Chitinophagaceae</taxon>
        <taxon>Chitinophaga</taxon>
    </lineage>
</organism>
<evidence type="ECO:0000256" key="3">
    <source>
        <dbReference type="ARBA" id="ARBA00022722"/>
    </source>
</evidence>
<evidence type="ECO:0000256" key="2">
    <source>
        <dbReference type="ARBA" id="ARBA00022649"/>
    </source>
</evidence>
<comment type="similarity">
    <text evidence="6">Belongs to the HepT RNase toxin family.</text>
</comment>
<proteinExistence type="inferred from homology"/>
<reference evidence="7 8" key="1">
    <citation type="submission" date="2024-06" db="EMBL/GenBank/DDBJ databases">
        <title>Chitinophaga defluvii sp. nov., isolated from municipal sewage.</title>
        <authorList>
            <person name="Zhang L."/>
        </authorList>
    </citation>
    <scope>NUCLEOTIDE SEQUENCE [LARGE SCALE GENOMIC DNA]</scope>
    <source>
        <strain evidence="7 8">H8</strain>
    </source>
</reference>
<name>A0ABV2TG86_9BACT</name>
<keyword evidence="2" id="KW-1277">Toxin-antitoxin system</keyword>
<keyword evidence="5" id="KW-0378">Hydrolase</keyword>
<accession>A0ABV2TG86</accession>
<gene>
    <name evidence="7" type="ORF">ABR189_28135</name>
</gene>
<dbReference type="PANTHER" id="PTHR34139:SF1">
    <property type="entry name" value="RNASE MJ1380-RELATED"/>
    <property type="match status" value="1"/>
</dbReference>
<dbReference type="RefSeq" id="WP_354663856.1">
    <property type="nucleotide sequence ID" value="NZ_JBEXAC010000003.1"/>
</dbReference>
<evidence type="ECO:0000256" key="6">
    <source>
        <dbReference type="ARBA" id="ARBA00024207"/>
    </source>
</evidence>
<evidence type="ECO:0000256" key="5">
    <source>
        <dbReference type="ARBA" id="ARBA00022801"/>
    </source>
</evidence>
<dbReference type="InterPro" id="IPR037038">
    <property type="entry name" value="HepT-like_sf"/>
</dbReference>
<comment type="caution">
    <text evidence="7">The sequence shown here is derived from an EMBL/GenBank/DDBJ whole genome shotgun (WGS) entry which is preliminary data.</text>
</comment>
<dbReference type="Pfam" id="PF01934">
    <property type="entry name" value="HepT-like"/>
    <property type="match status" value="1"/>
</dbReference>
<evidence type="ECO:0000256" key="4">
    <source>
        <dbReference type="ARBA" id="ARBA00022741"/>
    </source>
</evidence>
<keyword evidence="8" id="KW-1185">Reference proteome</keyword>
<keyword evidence="4" id="KW-0547">Nucleotide-binding</keyword>
<keyword evidence="3" id="KW-0540">Nuclease</keyword>
<protein>
    <submittedName>
        <fullName evidence="7">DUF86 domain-containing protein</fullName>
    </submittedName>
</protein>
<dbReference type="InterPro" id="IPR051813">
    <property type="entry name" value="HepT_RNase_toxin"/>
</dbReference>
<evidence type="ECO:0000313" key="7">
    <source>
        <dbReference type="EMBL" id="MET7001285.1"/>
    </source>
</evidence>
<dbReference type="Gene3D" id="1.20.120.580">
    <property type="entry name" value="bsu32300-like"/>
    <property type="match status" value="1"/>
</dbReference>
<sequence length="114" mass="13277">MSVSNVELLKHIEEEVNFILKVTAGKTLSELEDDPVLSRAVIRSLEIIGEAAKKIDDEFRSQYPYIEWKKMAGTRDKLIHDYFGVDYDIVWNIIESKLPTLKEHVDVILREQYP</sequence>
<dbReference type="Proteomes" id="UP001549749">
    <property type="component" value="Unassembled WGS sequence"/>
</dbReference>
<dbReference type="EMBL" id="JBEXAC010000003">
    <property type="protein sequence ID" value="MET7001285.1"/>
    <property type="molecule type" value="Genomic_DNA"/>
</dbReference>
<evidence type="ECO:0000313" key="8">
    <source>
        <dbReference type="Proteomes" id="UP001549749"/>
    </source>
</evidence>